<evidence type="ECO:0000313" key="2">
    <source>
        <dbReference type="Proteomes" id="UP000792457"/>
    </source>
</evidence>
<keyword evidence="2" id="KW-1185">Reference proteome</keyword>
<protein>
    <submittedName>
        <fullName evidence="1">Uncharacterized protein</fullName>
    </submittedName>
</protein>
<dbReference type="AlphaFoldDB" id="A0A8K0K126"/>
<sequence>MGSPIVTPSELTVSYHIDLKYNVILSPLVHTQHCVLGVGCDLTLSPPHMMGNPIWRGAGAECSPLLIANNWRLLLGCLCYKKSLIKKLHEREDTGTDMKIGPAEKGLISSITTSEIVDMKEDKLLNKCQELKRRNDNVNSITSKHQHQYTCGAWRLGTWRDSRQTRLTSVAIVAMVSTDSKRLPVCYAK</sequence>
<accession>A0A8K0K126</accession>
<comment type="caution">
    <text evidence="1">The sequence shown here is derived from an EMBL/GenBank/DDBJ whole genome shotgun (WGS) entry which is preliminary data.</text>
</comment>
<reference evidence="1" key="2">
    <citation type="submission" date="2017-10" db="EMBL/GenBank/DDBJ databases">
        <title>Ladona fulva Genome sequencing and assembly.</title>
        <authorList>
            <person name="Murali S."/>
            <person name="Richards S."/>
            <person name="Bandaranaike D."/>
            <person name="Bellair M."/>
            <person name="Blankenburg K."/>
            <person name="Chao H."/>
            <person name="Dinh H."/>
            <person name="Doddapaneni H."/>
            <person name="Dugan-Rocha S."/>
            <person name="Elkadiri S."/>
            <person name="Gnanaolivu R."/>
            <person name="Hernandez B."/>
            <person name="Skinner E."/>
            <person name="Javaid M."/>
            <person name="Lee S."/>
            <person name="Li M."/>
            <person name="Ming W."/>
            <person name="Munidasa M."/>
            <person name="Muniz J."/>
            <person name="Nguyen L."/>
            <person name="Hughes D."/>
            <person name="Osuji N."/>
            <person name="Pu L.-L."/>
            <person name="Puazo M."/>
            <person name="Qu C."/>
            <person name="Quiroz J."/>
            <person name="Raj R."/>
            <person name="Weissenberger G."/>
            <person name="Xin Y."/>
            <person name="Zou X."/>
            <person name="Han Y."/>
            <person name="Worley K."/>
            <person name="Muzny D."/>
            <person name="Gibbs R."/>
        </authorList>
    </citation>
    <scope>NUCLEOTIDE SEQUENCE</scope>
    <source>
        <strain evidence="1">Sampled in the wild</strain>
    </source>
</reference>
<reference evidence="1" key="1">
    <citation type="submission" date="2013-04" db="EMBL/GenBank/DDBJ databases">
        <authorList>
            <person name="Qu J."/>
            <person name="Murali S.C."/>
            <person name="Bandaranaike D."/>
            <person name="Bellair M."/>
            <person name="Blankenburg K."/>
            <person name="Chao H."/>
            <person name="Dinh H."/>
            <person name="Doddapaneni H."/>
            <person name="Downs B."/>
            <person name="Dugan-Rocha S."/>
            <person name="Elkadiri S."/>
            <person name="Gnanaolivu R.D."/>
            <person name="Hernandez B."/>
            <person name="Javaid M."/>
            <person name="Jayaseelan J.C."/>
            <person name="Lee S."/>
            <person name="Li M."/>
            <person name="Ming W."/>
            <person name="Munidasa M."/>
            <person name="Muniz J."/>
            <person name="Nguyen L."/>
            <person name="Ongeri F."/>
            <person name="Osuji N."/>
            <person name="Pu L.-L."/>
            <person name="Puazo M."/>
            <person name="Qu C."/>
            <person name="Quiroz J."/>
            <person name="Raj R."/>
            <person name="Weissenberger G."/>
            <person name="Xin Y."/>
            <person name="Zou X."/>
            <person name="Han Y."/>
            <person name="Richards S."/>
            <person name="Worley K."/>
            <person name="Muzny D."/>
            <person name="Gibbs R."/>
        </authorList>
    </citation>
    <scope>NUCLEOTIDE SEQUENCE</scope>
    <source>
        <strain evidence="1">Sampled in the wild</strain>
    </source>
</reference>
<proteinExistence type="predicted"/>
<evidence type="ECO:0000313" key="1">
    <source>
        <dbReference type="EMBL" id="KAG8226284.1"/>
    </source>
</evidence>
<name>A0A8K0K126_LADFU</name>
<dbReference type="EMBL" id="KZ308274">
    <property type="protein sequence ID" value="KAG8226284.1"/>
    <property type="molecule type" value="Genomic_DNA"/>
</dbReference>
<dbReference type="Proteomes" id="UP000792457">
    <property type="component" value="Unassembled WGS sequence"/>
</dbReference>
<organism evidence="1 2">
    <name type="scientific">Ladona fulva</name>
    <name type="common">Scarce chaser dragonfly</name>
    <name type="synonym">Libellula fulva</name>
    <dbReference type="NCBI Taxonomy" id="123851"/>
    <lineage>
        <taxon>Eukaryota</taxon>
        <taxon>Metazoa</taxon>
        <taxon>Ecdysozoa</taxon>
        <taxon>Arthropoda</taxon>
        <taxon>Hexapoda</taxon>
        <taxon>Insecta</taxon>
        <taxon>Pterygota</taxon>
        <taxon>Palaeoptera</taxon>
        <taxon>Odonata</taxon>
        <taxon>Epiprocta</taxon>
        <taxon>Anisoptera</taxon>
        <taxon>Libelluloidea</taxon>
        <taxon>Libellulidae</taxon>
        <taxon>Ladona</taxon>
    </lineage>
</organism>
<gene>
    <name evidence="1" type="ORF">J437_LFUL002723</name>
</gene>